<reference evidence="1 2" key="1">
    <citation type="journal article" date="2019" name="Commun. Biol.">
        <title>The bagworm genome reveals a unique fibroin gene that provides high tensile strength.</title>
        <authorList>
            <person name="Kono N."/>
            <person name="Nakamura H."/>
            <person name="Ohtoshi R."/>
            <person name="Tomita M."/>
            <person name="Numata K."/>
            <person name="Arakawa K."/>
        </authorList>
    </citation>
    <scope>NUCLEOTIDE SEQUENCE [LARGE SCALE GENOMIC DNA]</scope>
</reference>
<comment type="caution">
    <text evidence="1">The sequence shown here is derived from an EMBL/GenBank/DDBJ whole genome shotgun (WGS) entry which is preliminary data.</text>
</comment>
<sequence length="193" mass="21086">MYSLDAVIAPSSEPVRTGETLVPLSGIKRLREGYVYLFPSGGLTHSDTTKYNASPLPHPSLSEAAVRSEWPTNCIDLARSLPLDTVLRSAPGADSCAVKSTHVHNSPWSSPSSLRPPLSAVRPCFLRGKVRLRRPAVVNFSRPGGARRGVHPFRREIVMQSDALMALMKGGPAAQRARRCLGLQRERLNKIRA</sequence>
<evidence type="ECO:0000313" key="1">
    <source>
        <dbReference type="EMBL" id="GBP58700.1"/>
    </source>
</evidence>
<gene>
    <name evidence="1" type="ORF">EVAR_97103_1</name>
</gene>
<evidence type="ECO:0000313" key="2">
    <source>
        <dbReference type="Proteomes" id="UP000299102"/>
    </source>
</evidence>
<accession>A0A4C1X6P0</accession>
<proteinExistence type="predicted"/>
<protein>
    <submittedName>
        <fullName evidence="1">Uncharacterized protein</fullName>
    </submittedName>
</protein>
<dbReference type="Proteomes" id="UP000299102">
    <property type="component" value="Unassembled WGS sequence"/>
</dbReference>
<dbReference type="EMBL" id="BGZK01000742">
    <property type="protein sequence ID" value="GBP58700.1"/>
    <property type="molecule type" value="Genomic_DNA"/>
</dbReference>
<name>A0A4C1X6P0_EUMVA</name>
<dbReference type="AlphaFoldDB" id="A0A4C1X6P0"/>
<organism evidence="1 2">
    <name type="scientific">Eumeta variegata</name>
    <name type="common">Bagworm moth</name>
    <name type="synonym">Eumeta japonica</name>
    <dbReference type="NCBI Taxonomy" id="151549"/>
    <lineage>
        <taxon>Eukaryota</taxon>
        <taxon>Metazoa</taxon>
        <taxon>Ecdysozoa</taxon>
        <taxon>Arthropoda</taxon>
        <taxon>Hexapoda</taxon>
        <taxon>Insecta</taxon>
        <taxon>Pterygota</taxon>
        <taxon>Neoptera</taxon>
        <taxon>Endopterygota</taxon>
        <taxon>Lepidoptera</taxon>
        <taxon>Glossata</taxon>
        <taxon>Ditrysia</taxon>
        <taxon>Tineoidea</taxon>
        <taxon>Psychidae</taxon>
        <taxon>Oiketicinae</taxon>
        <taxon>Eumeta</taxon>
    </lineage>
</organism>
<keyword evidence="2" id="KW-1185">Reference proteome</keyword>